<dbReference type="CDD" id="cd00761">
    <property type="entry name" value="Glyco_tranf_GTA_type"/>
    <property type="match status" value="1"/>
</dbReference>
<evidence type="ECO:0000256" key="1">
    <source>
        <dbReference type="ARBA" id="ARBA00006739"/>
    </source>
</evidence>
<organism evidence="5 6">
    <name type="scientific">Bacillus cereus HuA4-10</name>
    <dbReference type="NCBI Taxonomy" id="1053206"/>
    <lineage>
        <taxon>Bacteria</taxon>
        <taxon>Bacillati</taxon>
        <taxon>Bacillota</taxon>
        <taxon>Bacilli</taxon>
        <taxon>Bacillales</taxon>
        <taxon>Bacillaceae</taxon>
        <taxon>Bacillus</taxon>
        <taxon>Bacillus cereus group</taxon>
    </lineage>
</organism>
<dbReference type="HOGENOM" id="CLU_025996_25_1_9"/>
<gene>
    <name evidence="5" type="ORF">IGC_01871</name>
</gene>
<evidence type="ECO:0000256" key="3">
    <source>
        <dbReference type="ARBA" id="ARBA00022679"/>
    </source>
</evidence>
<evidence type="ECO:0000256" key="2">
    <source>
        <dbReference type="ARBA" id="ARBA00022676"/>
    </source>
</evidence>
<dbReference type="InterPro" id="IPR029044">
    <property type="entry name" value="Nucleotide-diphossugar_trans"/>
</dbReference>
<dbReference type="PATRIC" id="fig|1053206.3.peg.1898"/>
<dbReference type="Gene3D" id="3.90.550.10">
    <property type="entry name" value="Spore Coat Polysaccharide Biosynthesis Protein SpsA, Chain A"/>
    <property type="match status" value="1"/>
</dbReference>
<evidence type="ECO:0000259" key="4">
    <source>
        <dbReference type="Pfam" id="PF00535"/>
    </source>
</evidence>
<dbReference type="SUPFAM" id="SSF53448">
    <property type="entry name" value="Nucleotide-diphospho-sugar transferases"/>
    <property type="match status" value="1"/>
</dbReference>
<reference evidence="5 6" key="1">
    <citation type="submission" date="2012-04" db="EMBL/GenBank/DDBJ databases">
        <title>The Genome Sequence of Bacillus cereus HuA4-10.</title>
        <authorList>
            <consortium name="The Broad Institute Genome Sequencing Platform"/>
            <consortium name="The Broad Institute Genome Sequencing Center for Infectious Disease"/>
            <person name="Feldgarden M."/>
            <person name="Van der Auwera G.A."/>
            <person name="Mahillon J."/>
            <person name="Duprez V."/>
            <person name="Timmery S."/>
            <person name="Mattelet C."/>
            <person name="Dierick K."/>
            <person name="Sun M."/>
            <person name="Yu Z."/>
            <person name="Zhu L."/>
            <person name="Hu X."/>
            <person name="Shank E.B."/>
            <person name="Swiecicka I."/>
            <person name="Hansen B.M."/>
            <person name="Andrup L."/>
            <person name="Young S.K."/>
            <person name="Zeng Q."/>
            <person name="Gargeya S."/>
            <person name="Fitzgerald M."/>
            <person name="Haas B."/>
            <person name="Abouelleil A."/>
            <person name="Alvarado L."/>
            <person name="Arachchi H.M."/>
            <person name="Berlin A."/>
            <person name="Chapman S.B."/>
            <person name="Goldberg J."/>
            <person name="Griggs A."/>
            <person name="Gujja S."/>
            <person name="Hansen M."/>
            <person name="Howarth C."/>
            <person name="Imamovic A."/>
            <person name="Larimer J."/>
            <person name="McCowen C."/>
            <person name="Montmayeur A."/>
            <person name="Murphy C."/>
            <person name="Neiman D."/>
            <person name="Pearson M."/>
            <person name="Priest M."/>
            <person name="Roberts A."/>
            <person name="Saif S."/>
            <person name="Shea T."/>
            <person name="Sisk P."/>
            <person name="Sykes S."/>
            <person name="Wortman J."/>
            <person name="Nusbaum C."/>
            <person name="Birren B."/>
        </authorList>
    </citation>
    <scope>NUCLEOTIDE SEQUENCE [LARGE SCALE GENOMIC DNA]</scope>
    <source>
        <strain evidence="5 6">HuA4-10</strain>
    </source>
</reference>
<dbReference type="PANTHER" id="PTHR22916">
    <property type="entry name" value="GLYCOSYLTRANSFERASE"/>
    <property type="match status" value="1"/>
</dbReference>
<dbReference type="Pfam" id="PF00535">
    <property type="entry name" value="Glycos_transf_2"/>
    <property type="match status" value="1"/>
</dbReference>
<comment type="similarity">
    <text evidence="1">Belongs to the glycosyltransferase 2 family.</text>
</comment>
<sequence>MEPKISIIVPVYNVAEYLEKCVESILNQTFVDFELILVNDGSKDQSGEICDEYAEKDSRIKVIHKKNAGLSVARNTGINVARGEYIGFVDSDDWIDPNMYEALYESCELSKSEISIIGMREVSEEGKTLMEYIPVHVNLREILKRAYAWNKLFKRELFVNNNLYFIEGKYYEDLELIPKLFIKCNKVTNVNKVGYNYLKRRGSITSDRNEKILDNLWAYTQIKRYLLDEKVYLKYKEEFENGILYFKKYYINILYDYPTKFLINNFKRIKNDFDKIGGLKKKDYLKFILKHFTFHIRKVGSLYKRKLGRILR</sequence>
<dbReference type="Proteomes" id="UP000006977">
    <property type="component" value="Unassembled WGS sequence"/>
</dbReference>
<name>J8DQT5_BACCE</name>
<dbReference type="AlphaFoldDB" id="J8DQT5"/>
<feature type="domain" description="Glycosyltransferase 2-like" evidence="4">
    <location>
        <begin position="6"/>
        <end position="132"/>
    </location>
</feature>
<dbReference type="RefSeq" id="WP_002111234.1">
    <property type="nucleotide sequence ID" value="NZ_JH792148.1"/>
</dbReference>
<dbReference type="PANTHER" id="PTHR22916:SF51">
    <property type="entry name" value="GLYCOSYLTRANSFERASE EPSH-RELATED"/>
    <property type="match status" value="1"/>
</dbReference>
<keyword evidence="3" id="KW-0808">Transferase</keyword>
<dbReference type="InterPro" id="IPR001173">
    <property type="entry name" value="Glyco_trans_2-like"/>
</dbReference>
<dbReference type="GO" id="GO:0016757">
    <property type="term" value="F:glycosyltransferase activity"/>
    <property type="evidence" value="ECO:0007669"/>
    <property type="project" value="UniProtKB-KW"/>
</dbReference>
<dbReference type="EMBL" id="AHEA01000018">
    <property type="protein sequence ID" value="EJQ81632.1"/>
    <property type="molecule type" value="Genomic_DNA"/>
</dbReference>
<keyword evidence="2" id="KW-0328">Glycosyltransferase</keyword>
<accession>J8DQT5</accession>
<evidence type="ECO:0000313" key="6">
    <source>
        <dbReference type="Proteomes" id="UP000006977"/>
    </source>
</evidence>
<evidence type="ECO:0000313" key="5">
    <source>
        <dbReference type="EMBL" id="EJQ81632.1"/>
    </source>
</evidence>
<protein>
    <recommendedName>
        <fullName evidence="4">Glycosyltransferase 2-like domain-containing protein</fullName>
    </recommendedName>
</protein>
<comment type="caution">
    <text evidence="5">The sequence shown here is derived from an EMBL/GenBank/DDBJ whole genome shotgun (WGS) entry which is preliminary data.</text>
</comment>
<proteinExistence type="inferred from homology"/>